<comment type="caution">
    <text evidence="1">The sequence shown here is derived from an EMBL/GenBank/DDBJ whole genome shotgun (WGS) entry which is preliminary data.</text>
</comment>
<gene>
    <name evidence="1" type="ORF">PVOR_07185</name>
</gene>
<accession>A0A2R9SZC0</accession>
<dbReference type="KEGG" id="pvo:PVOR_07185"/>
<protein>
    <submittedName>
        <fullName evidence="1">Uncharacterized protein</fullName>
    </submittedName>
</protein>
<evidence type="ECO:0000313" key="2">
    <source>
        <dbReference type="Proteomes" id="UP000003094"/>
    </source>
</evidence>
<keyword evidence="2" id="KW-1185">Reference proteome</keyword>
<reference evidence="1 2" key="1">
    <citation type="journal article" date="2010" name="BMC Genomics">
        <title>Genome sequence of the pattern forming Paenibacillus vortex bacterium reveals potential for thriving in complex environments.</title>
        <authorList>
            <person name="Sirota-Madi A."/>
            <person name="Olender T."/>
            <person name="Helman Y."/>
            <person name="Ingham C."/>
            <person name="Brainis I."/>
            <person name="Roth D."/>
            <person name="Hagi E."/>
            <person name="Brodsky L."/>
            <person name="Leshkowitz D."/>
            <person name="Galatenko V."/>
            <person name="Nikolaev V."/>
            <person name="Mugasimangalam R.C."/>
            <person name="Bransburg-Zabary S."/>
            <person name="Gutnick D.L."/>
            <person name="Lancet D."/>
            <person name="Ben-Jacob E."/>
        </authorList>
    </citation>
    <scope>NUCLEOTIDE SEQUENCE [LARGE SCALE GENOMIC DNA]</scope>
    <source>
        <strain evidence="1 2">V453</strain>
    </source>
</reference>
<organism evidence="1 2">
    <name type="scientific">Paenibacillus vortex V453</name>
    <dbReference type="NCBI Taxonomy" id="715225"/>
    <lineage>
        <taxon>Bacteria</taxon>
        <taxon>Bacillati</taxon>
        <taxon>Bacillota</taxon>
        <taxon>Bacilli</taxon>
        <taxon>Bacillales</taxon>
        <taxon>Paenibacillaceae</taxon>
        <taxon>Paenibacillus</taxon>
    </lineage>
</organism>
<proteinExistence type="predicted"/>
<dbReference type="Proteomes" id="UP000003094">
    <property type="component" value="Unassembled WGS sequence"/>
</dbReference>
<dbReference type="AlphaFoldDB" id="A0A2R9SZC0"/>
<dbReference type="EMBL" id="ADHJ01000013">
    <property type="protein sequence ID" value="EFU42620.1"/>
    <property type="molecule type" value="Genomic_DNA"/>
</dbReference>
<name>A0A2R9SZC0_9BACL</name>
<evidence type="ECO:0000313" key="1">
    <source>
        <dbReference type="EMBL" id="EFU42620.1"/>
    </source>
</evidence>
<sequence>MILITNVIFITYIVIYFTYNKDMKEMIIFLNQHQRTTSTHPRTSKEAFIKKKSYF</sequence>